<dbReference type="SUPFAM" id="SSF55811">
    <property type="entry name" value="Nudix"/>
    <property type="match status" value="1"/>
</dbReference>
<dbReference type="GeneID" id="302997851"/>
<dbReference type="eggNOG" id="COG1051">
    <property type="taxonomic scope" value="Bacteria"/>
</dbReference>
<feature type="domain" description="Nudix hydrolase" evidence="3">
    <location>
        <begin position="17"/>
        <end position="148"/>
    </location>
</feature>
<dbReference type="PROSITE" id="PS00893">
    <property type="entry name" value="NUDIX_BOX"/>
    <property type="match status" value="1"/>
</dbReference>
<dbReference type="GO" id="GO:0016787">
    <property type="term" value="F:hydrolase activity"/>
    <property type="evidence" value="ECO:0007669"/>
    <property type="project" value="UniProtKB-KW"/>
</dbReference>
<dbReference type="KEGG" id="tsu:Tresu_0654"/>
<reference evidence="4 5" key="1">
    <citation type="journal article" date="2011" name="Stand. Genomic Sci.">
        <title>Complete genome sequence of Treponema succinifaciens type strain (6091).</title>
        <authorList>
            <person name="Han C."/>
            <person name="Gronow S."/>
            <person name="Teshima H."/>
            <person name="Lapidus A."/>
            <person name="Nolan M."/>
            <person name="Lucas S."/>
            <person name="Hammon N."/>
            <person name="Deshpande S."/>
            <person name="Cheng J.F."/>
            <person name="Zeytun A."/>
            <person name="Tapia R."/>
            <person name="Goodwin L."/>
            <person name="Pitluck S."/>
            <person name="Liolios K."/>
            <person name="Pagani I."/>
            <person name="Ivanova N."/>
            <person name="Mavromatis K."/>
            <person name="Mikhailova N."/>
            <person name="Huntemann M."/>
            <person name="Pati A."/>
            <person name="Chen A."/>
            <person name="Palaniappan K."/>
            <person name="Land M."/>
            <person name="Hauser L."/>
            <person name="Brambilla E.M."/>
            <person name="Rohde M."/>
            <person name="Goker M."/>
            <person name="Woyke T."/>
            <person name="Bristow J."/>
            <person name="Eisen J.A."/>
            <person name="Markowitz V."/>
            <person name="Hugenholtz P."/>
            <person name="Kyrpides N.C."/>
            <person name="Klenk H.P."/>
            <person name="Detter J.C."/>
        </authorList>
    </citation>
    <scope>NUCLEOTIDE SEQUENCE [LARGE SCALE GENOMIC DNA]</scope>
    <source>
        <strain evidence="5">ATCC 33096 / DSM 2489 / 6091</strain>
    </source>
</reference>
<dbReference type="Gene3D" id="3.90.79.10">
    <property type="entry name" value="Nucleoside Triphosphate Pyrophosphohydrolase"/>
    <property type="match status" value="1"/>
</dbReference>
<evidence type="ECO:0000256" key="1">
    <source>
        <dbReference type="ARBA" id="ARBA00001946"/>
    </source>
</evidence>
<dbReference type="OrthoDB" id="9810012at2"/>
<name>F2NUN2_TRES6</name>
<dbReference type="InterPro" id="IPR020084">
    <property type="entry name" value="NUDIX_hydrolase_CS"/>
</dbReference>
<dbReference type="PROSITE" id="PS51462">
    <property type="entry name" value="NUDIX"/>
    <property type="match status" value="1"/>
</dbReference>
<evidence type="ECO:0000313" key="5">
    <source>
        <dbReference type="Proteomes" id="UP000006852"/>
    </source>
</evidence>
<evidence type="ECO:0000313" key="4">
    <source>
        <dbReference type="EMBL" id="AEB13595.1"/>
    </source>
</evidence>
<dbReference type="HOGENOM" id="CLU_1667405_0_0_12"/>
<dbReference type="EMBL" id="CP002631">
    <property type="protein sequence ID" value="AEB13595.1"/>
    <property type="molecule type" value="Genomic_DNA"/>
</dbReference>
<dbReference type="AlphaFoldDB" id="F2NUN2"/>
<comment type="cofactor">
    <cofactor evidence="1">
        <name>Mg(2+)</name>
        <dbReference type="ChEBI" id="CHEBI:18420"/>
    </cofactor>
</comment>
<accession>F2NUN2</accession>
<protein>
    <submittedName>
        <fullName evidence="4">NUDIX hydrolase</fullName>
    </submittedName>
</protein>
<dbReference type="Pfam" id="PF00293">
    <property type="entry name" value="NUDIX"/>
    <property type="match status" value="1"/>
</dbReference>
<dbReference type="PANTHER" id="PTHR43046:SF14">
    <property type="entry name" value="MUTT_NUDIX FAMILY PROTEIN"/>
    <property type="match status" value="1"/>
</dbReference>
<evidence type="ECO:0000259" key="3">
    <source>
        <dbReference type="PROSITE" id="PS51462"/>
    </source>
</evidence>
<dbReference type="RefSeq" id="WP_013700902.1">
    <property type="nucleotide sequence ID" value="NC_015385.1"/>
</dbReference>
<dbReference type="CDD" id="cd02883">
    <property type="entry name" value="NUDIX_Hydrolase"/>
    <property type="match status" value="1"/>
</dbReference>
<keyword evidence="5" id="KW-1185">Reference proteome</keyword>
<dbReference type="InterPro" id="IPR000086">
    <property type="entry name" value="NUDIX_hydrolase_dom"/>
</dbReference>
<dbReference type="STRING" id="869209.Tresu_0654"/>
<keyword evidence="2 4" id="KW-0378">Hydrolase</keyword>
<sequence length="170" mass="19954">MKTIQLKNDDYKGYVNNLRHACRGIIINNGNVLLCYESNEDKYIIPGGGQEENETLEQCCQRELLEETGMIVKTNPCYLEIEELFLDWRHINHYFVCEIIEDTGTFHLTENEKQAGYKTVWIPLDKAIEIFGNYETFHKTNIADYGLYRREFFALNELKKILKDEKSGQV</sequence>
<reference evidence="5" key="2">
    <citation type="submission" date="2011-04" db="EMBL/GenBank/DDBJ databases">
        <title>The complete genome of chromosome of Treponema succinifaciens DSM 2489.</title>
        <authorList>
            <person name="Lucas S."/>
            <person name="Copeland A."/>
            <person name="Lapidus A."/>
            <person name="Bruce D."/>
            <person name="Goodwin L."/>
            <person name="Pitluck S."/>
            <person name="Peters L."/>
            <person name="Kyrpides N."/>
            <person name="Mavromatis K."/>
            <person name="Ivanova N."/>
            <person name="Ovchinnikova G."/>
            <person name="Teshima H."/>
            <person name="Detter J.C."/>
            <person name="Tapia R."/>
            <person name="Han C."/>
            <person name="Land M."/>
            <person name="Hauser L."/>
            <person name="Markowitz V."/>
            <person name="Cheng J.-F."/>
            <person name="Hugenholtz P."/>
            <person name="Woyke T."/>
            <person name="Wu D."/>
            <person name="Gronow S."/>
            <person name="Wellnitz S."/>
            <person name="Brambilla E."/>
            <person name="Klenk H.-P."/>
            <person name="Eisen J.A."/>
        </authorList>
    </citation>
    <scope>NUCLEOTIDE SEQUENCE [LARGE SCALE GENOMIC DNA]</scope>
    <source>
        <strain evidence="5">ATCC 33096 / DSM 2489 / 6091</strain>
    </source>
</reference>
<dbReference type="Proteomes" id="UP000006852">
    <property type="component" value="Chromosome"/>
</dbReference>
<evidence type="ECO:0000256" key="2">
    <source>
        <dbReference type="ARBA" id="ARBA00022801"/>
    </source>
</evidence>
<dbReference type="PANTHER" id="PTHR43046">
    <property type="entry name" value="GDP-MANNOSE MANNOSYL HYDROLASE"/>
    <property type="match status" value="1"/>
</dbReference>
<organism evidence="4 5">
    <name type="scientific">Treponema succinifaciens (strain ATCC 33096 / DSM 2489 / 6091)</name>
    <dbReference type="NCBI Taxonomy" id="869209"/>
    <lineage>
        <taxon>Bacteria</taxon>
        <taxon>Pseudomonadati</taxon>
        <taxon>Spirochaetota</taxon>
        <taxon>Spirochaetia</taxon>
        <taxon>Spirochaetales</taxon>
        <taxon>Treponemataceae</taxon>
        <taxon>Treponema</taxon>
    </lineage>
</organism>
<gene>
    <name evidence="4" type="ordered locus">Tresu_0654</name>
</gene>
<dbReference type="InterPro" id="IPR015797">
    <property type="entry name" value="NUDIX_hydrolase-like_dom_sf"/>
</dbReference>
<proteinExistence type="predicted"/>